<gene>
    <name evidence="1" type="ORF">OUZ56_005253</name>
</gene>
<sequence length="63" mass="7151">MSNKQYFFPSSGTYLATVYATRIDLVQKRSPSPVVKQVRAMVMWGRDVRRVLSGKPVSAQFDV</sequence>
<name>A0ABQ9YSA0_9CRUS</name>
<organism evidence="1 2">
    <name type="scientific">Daphnia magna</name>
    <dbReference type="NCBI Taxonomy" id="35525"/>
    <lineage>
        <taxon>Eukaryota</taxon>
        <taxon>Metazoa</taxon>
        <taxon>Ecdysozoa</taxon>
        <taxon>Arthropoda</taxon>
        <taxon>Crustacea</taxon>
        <taxon>Branchiopoda</taxon>
        <taxon>Diplostraca</taxon>
        <taxon>Cladocera</taxon>
        <taxon>Anomopoda</taxon>
        <taxon>Daphniidae</taxon>
        <taxon>Daphnia</taxon>
    </lineage>
</organism>
<evidence type="ECO:0000313" key="2">
    <source>
        <dbReference type="Proteomes" id="UP001234178"/>
    </source>
</evidence>
<dbReference type="Proteomes" id="UP001234178">
    <property type="component" value="Unassembled WGS sequence"/>
</dbReference>
<dbReference type="EMBL" id="JAOYFB010000001">
    <property type="protein sequence ID" value="KAK4003492.1"/>
    <property type="molecule type" value="Genomic_DNA"/>
</dbReference>
<accession>A0ABQ9YSA0</accession>
<proteinExistence type="predicted"/>
<reference evidence="1 2" key="1">
    <citation type="journal article" date="2023" name="Nucleic Acids Res.">
        <title>The hologenome of Daphnia magna reveals possible DNA methylation and microbiome-mediated evolution of the host genome.</title>
        <authorList>
            <person name="Chaturvedi A."/>
            <person name="Li X."/>
            <person name="Dhandapani V."/>
            <person name="Marshall H."/>
            <person name="Kissane S."/>
            <person name="Cuenca-Cambronero M."/>
            <person name="Asole G."/>
            <person name="Calvet F."/>
            <person name="Ruiz-Romero M."/>
            <person name="Marangio P."/>
            <person name="Guigo R."/>
            <person name="Rago D."/>
            <person name="Mirbahai L."/>
            <person name="Eastwood N."/>
            <person name="Colbourne J.K."/>
            <person name="Zhou J."/>
            <person name="Mallon E."/>
            <person name="Orsini L."/>
        </authorList>
    </citation>
    <scope>NUCLEOTIDE SEQUENCE [LARGE SCALE GENOMIC DNA]</scope>
    <source>
        <strain evidence="1">LRV0_1</strain>
    </source>
</reference>
<keyword evidence="2" id="KW-1185">Reference proteome</keyword>
<evidence type="ECO:0000313" key="1">
    <source>
        <dbReference type="EMBL" id="KAK4003492.1"/>
    </source>
</evidence>
<protein>
    <submittedName>
        <fullName evidence="1">Uncharacterized protein</fullName>
    </submittedName>
</protein>
<comment type="caution">
    <text evidence="1">The sequence shown here is derived from an EMBL/GenBank/DDBJ whole genome shotgun (WGS) entry which is preliminary data.</text>
</comment>